<dbReference type="HOGENOM" id="CLU_014392_1_0_7"/>
<name>A9FK80_SORC5</name>
<feature type="compositionally biased region" description="Low complexity" evidence="1">
    <location>
        <begin position="122"/>
        <end position="133"/>
    </location>
</feature>
<evidence type="ECO:0000256" key="1">
    <source>
        <dbReference type="SAM" id="MobiDB-lite"/>
    </source>
</evidence>
<dbReference type="BioCyc" id="SCEL448385:SCE_RS25290-MONOMER"/>
<dbReference type="InterPro" id="IPR045690">
    <property type="entry name" value="DUF6055"/>
</dbReference>
<feature type="compositionally biased region" description="Gly residues" evidence="1">
    <location>
        <begin position="96"/>
        <end position="106"/>
    </location>
</feature>
<protein>
    <recommendedName>
        <fullName evidence="4">Sugar-binding protein</fullName>
    </recommendedName>
</protein>
<dbReference type="Proteomes" id="UP000002139">
    <property type="component" value="Chromosome"/>
</dbReference>
<dbReference type="KEGG" id="scl:sce4927"/>
<dbReference type="STRING" id="448385.sce4927"/>
<dbReference type="eggNOG" id="COG0663">
    <property type="taxonomic scope" value="Bacteria"/>
</dbReference>
<dbReference type="Pfam" id="PF19527">
    <property type="entry name" value="DUF6055"/>
    <property type="match status" value="1"/>
</dbReference>
<keyword evidence="3" id="KW-1185">Reference proteome</keyword>
<feature type="region of interest" description="Disordered" evidence="1">
    <location>
        <begin position="76"/>
        <end position="153"/>
    </location>
</feature>
<accession>A9FK80</accession>
<dbReference type="AlphaFoldDB" id="A9FK80"/>
<evidence type="ECO:0000313" key="2">
    <source>
        <dbReference type="EMBL" id="CAN95090.1"/>
    </source>
</evidence>
<organism evidence="2 3">
    <name type="scientific">Sorangium cellulosum (strain So ce56)</name>
    <name type="common">Polyangium cellulosum (strain So ce56)</name>
    <dbReference type="NCBI Taxonomy" id="448385"/>
    <lineage>
        <taxon>Bacteria</taxon>
        <taxon>Pseudomonadati</taxon>
        <taxon>Myxococcota</taxon>
        <taxon>Polyangia</taxon>
        <taxon>Polyangiales</taxon>
        <taxon>Polyangiaceae</taxon>
        <taxon>Sorangium</taxon>
    </lineage>
</organism>
<dbReference type="EMBL" id="AM746676">
    <property type="protein sequence ID" value="CAN95090.1"/>
    <property type="molecule type" value="Genomic_DNA"/>
</dbReference>
<proteinExistence type="predicted"/>
<feature type="compositionally biased region" description="Gly residues" evidence="1">
    <location>
        <begin position="134"/>
        <end position="146"/>
    </location>
</feature>
<gene>
    <name evidence="2" type="ordered locus">sce4927</name>
</gene>
<reference evidence="2 3" key="1">
    <citation type="journal article" date="2007" name="Nat. Biotechnol.">
        <title>Complete genome sequence of the myxobacterium Sorangium cellulosum.</title>
        <authorList>
            <person name="Schneiker S."/>
            <person name="Perlova O."/>
            <person name="Kaiser O."/>
            <person name="Gerth K."/>
            <person name="Alici A."/>
            <person name="Altmeyer M.O."/>
            <person name="Bartels D."/>
            <person name="Bekel T."/>
            <person name="Beyer S."/>
            <person name="Bode E."/>
            <person name="Bode H.B."/>
            <person name="Bolten C.J."/>
            <person name="Choudhuri J.V."/>
            <person name="Doss S."/>
            <person name="Elnakady Y.A."/>
            <person name="Frank B."/>
            <person name="Gaigalat L."/>
            <person name="Goesmann A."/>
            <person name="Groeger C."/>
            <person name="Gross F."/>
            <person name="Jelsbak L."/>
            <person name="Jelsbak L."/>
            <person name="Kalinowski J."/>
            <person name="Kegler C."/>
            <person name="Knauber T."/>
            <person name="Konietzny S."/>
            <person name="Kopp M."/>
            <person name="Krause L."/>
            <person name="Krug D."/>
            <person name="Linke B."/>
            <person name="Mahmud T."/>
            <person name="Martinez-Arias R."/>
            <person name="McHardy A.C."/>
            <person name="Merai M."/>
            <person name="Meyer F."/>
            <person name="Mormann S."/>
            <person name="Munoz-Dorado J."/>
            <person name="Perez J."/>
            <person name="Pradella S."/>
            <person name="Rachid S."/>
            <person name="Raddatz G."/>
            <person name="Rosenau F."/>
            <person name="Rueckert C."/>
            <person name="Sasse F."/>
            <person name="Scharfe M."/>
            <person name="Schuster S.C."/>
            <person name="Suen G."/>
            <person name="Treuner-Lange A."/>
            <person name="Velicer G.J."/>
            <person name="Vorholter F.-J."/>
            <person name="Weissman K.J."/>
            <person name="Welch R.D."/>
            <person name="Wenzel S.C."/>
            <person name="Whitworth D.E."/>
            <person name="Wilhelm S."/>
            <person name="Wittmann C."/>
            <person name="Bloecker H."/>
            <person name="Puehler A."/>
            <person name="Mueller R."/>
        </authorList>
    </citation>
    <scope>NUCLEOTIDE SEQUENCE [LARGE SCALE GENOMIC DNA]</scope>
    <source>
        <strain evidence="3">So ce56</strain>
    </source>
</reference>
<sequence>MFSFAWRARSEREYSMLDPAYDSSAIHKHAVRESFTYTFRAPAGVCRATRTSFQQLLANGSTLAVAALLAACGPAPEDPAPGSGSGGGTTATSGAAGTGSAGGIGDAGATSSTGGTGGAGAAGSTADSTAEAAGSGGSTGAAGGNPGACEQGTTSTEWATSCQVTGASCTAGTWRAPRDGGETRAPLRHESAHFAFYWPEGTDINLSQAEEAADTLESIWSAYFGSPIFFPEPYCKSADKWKAAVHFDNSFPLWGGGWSRNGVNYMGMWIGPDAARDPWGLAHEFMHGVQSTTQAFPDCGGDGCWIFESHANWMPHQIWRDNVHCSDMLPNMPHLYYGNTRNRYCNWQFFEFLKDKHCYSAVNDMWAYEAPRGQGDPWQKLMLSRGWDIERLNDEFGEWAMHNITWDYKDPPPTDGGDPSGVYRRKYGSIEPDMTSNGRTDRRLRLTRLEALDADWAQNRRFVSPYHWAPQRWGYNIVRLHPKADATSVRVVFRGVTQAGADSGWRWGLVATDPELTTSRYSPLQRGGDGEMDFCISPGENVYLVVVATPTEYQKLVWTRLSDGPAYPSIYRYPYMVELDGSWPAGFQDGQLDACPRGTTRHANGGGCAPAGTPSSVYVGPYATILGGEVSGDVRVEDHATIVNGVISGGRVGALSLVGQRGSGIQARGFNVSGSANVQATFYPLGWFGDRQSVSGTATLLGDVEFVATSKSSNTFYGFVPDDWAGVTMVTEVTAAPPYTWRR</sequence>
<evidence type="ECO:0000313" key="3">
    <source>
        <dbReference type="Proteomes" id="UP000002139"/>
    </source>
</evidence>
<evidence type="ECO:0008006" key="4">
    <source>
        <dbReference type="Google" id="ProtNLM"/>
    </source>
</evidence>